<dbReference type="NCBIfam" id="NF000595">
    <property type="entry name" value="PRK00015.1-3"/>
    <property type="match status" value="1"/>
</dbReference>
<dbReference type="GO" id="GO:0003723">
    <property type="term" value="F:RNA binding"/>
    <property type="evidence" value="ECO:0007669"/>
    <property type="project" value="UniProtKB-UniRule"/>
</dbReference>
<evidence type="ECO:0000313" key="18">
    <source>
        <dbReference type="EMBL" id="RLK50713.1"/>
    </source>
</evidence>
<dbReference type="GO" id="GO:0004523">
    <property type="term" value="F:RNA-DNA hybrid ribonuclease activity"/>
    <property type="evidence" value="ECO:0007669"/>
    <property type="project" value="UniProtKB-UniRule"/>
</dbReference>
<comment type="cofactor">
    <cofactor evidence="2">
        <name>Mg(2+)</name>
        <dbReference type="ChEBI" id="CHEBI:18420"/>
    </cofactor>
</comment>
<dbReference type="GO" id="GO:0005737">
    <property type="term" value="C:cytoplasm"/>
    <property type="evidence" value="ECO:0007669"/>
    <property type="project" value="UniProtKB-SubCell"/>
</dbReference>
<evidence type="ECO:0000256" key="13">
    <source>
        <dbReference type="ARBA" id="ARBA00023211"/>
    </source>
</evidence>
<dbReference type="CDD" id="cd07182">
    <property type="entry name" value="RNase_HII_bacteria_HII_like"/>
    <property type="match status" value="1"/>
</dbReference>
<dbReference type="PANTHER" id="PTHR10954:SF18">
    <property type="entry name" value="RIBONUCLEASE HII"/>
    <property type="match status" value="1"/>
</dbReference>
<dbReference type="InterPro" id="IPR022898">
    <property type="entry name" value="RNase_HII"/>
</dbReference>
<evidence type="ECO:0000256" key="16">
    <source>
        <dbReference type="RuleBase" id="RU003515"/>
    </source>
</evidence>
<evidence type="ECO:0000256" key="10">
    <source>
        <dbReference type="ARBA" id="ARBA00022723"/>
    </source>
</evidence>
<evidence type="ECO:0000256" key="6">
    <source>
        <dbReference type="ARBA" id="ARBA00012180"/>
    </source>
</evidence>
<keyword evidence="10 14" id="KW-0479">Metal-binding</keyword>
<evidence type="ECO:0000256" key="3">
    <source>
        <dbReference type="ARBA" id="ARBA00004065"/>
    </source>
</evidence>
<dbReference type="RefSeq" id="WP_245971071.1">
    <property type="nucleotide sequence ID" value="NZ_RCDA01000001.1"/>
</dbReference>
<comment type="catalytic activity">
    <reaction evidence="1 14 15 16">
        <text>Endonucleolytic cleavage to 5'-phosphomonoester.</text>
        <dbReference type="EC" id="3.1.26.4"/>
    </reaction>
</comment>
<dbReference type="FunFam" id="3.30.420.10:FF:000006">
    <property type="entry name" value="Ribonuclease HII"/>
    <property type="match status" value="1"/>
</dbReference>
<dbReference type="PANTHER" id="PTHR10954">
    <property type="entry name" value="RIBONUCLEASE H2 SUBUNIT A"/>
    <property type="match status" value="1"/>
</dbReference>
<feature type="binding site" evidence="14 15">
    <location>
        <position position="26"/>
    </location>
    <ligand>
        <name>a divalent metal cation</name>
        <dbReference type="ChEBI" id="CHEBI:60240"/>
    </ligand>
</feature>
<feature type="domain" description="RNase H type-2" evidence="17">
    <location>
        <begin position="19"/>
        <end position="205"/>
    </location>
</feature>
<reference evidence="18 19" key="1">
    <citation type="submission" date="2018-10" db="EMBL/GenBank/DDBJ databases">
        <title>Genomic Encyclopedia of Type Strains, Phase IV (KMG-IV): sequencing the most valuable type-strain genomes for metagenomic binning, comparative biology and taxonomic classification.</title>
        <authorList>
            <person name="Goeker M."/>
        </authorList>
    </citation>
    <scope>NUCLEOTIDE SEQUENCE [LARGE SCALE GENOMIC DNA]</scope>
    <source>
        <strain evidence="18 19">DSM 12769</strain>
    </source>
</reference>
<keyword evidence="8 14" id="KW-0963">Cytoplasm</keyword>
<evidence type="ECO:0000256" key="11">
    <source>
        <dbReference type="ARBA" id="ARBA00022759"/>
    </source>
</evidence>
<name>A0A498C5W5_9GAMM</name>
<dbReference type="PROSITE" id="PS51975">
    <property type="entry name" value="RNASE_H_2"/>
    <property type="match status" value="1"/>
</dbReference>
<dbReference type="GO" id="GO:0006298">
    <property type="term" value="P:mismatch repair"/>
    <property type="evidence" value="ECO:0007669"/>
    <property type="project" value="TreeGrafter"/>
</dbReference>
<feature type="binding site" evidence="14 15">
    <location>
        <position position="117"/>
    </location>
    <ligand>
        <name>a divalent metal cation</name>
        <dbReference type="ChEBI" id="CHEBI:60240"/>
    </ligand>
</feature>
<evidence type="ECO:0000256" key="9">
    <source>
        <dbReference type="ARBA" id="ARBA00022722"/>
    </source>
</evidence>
<evidence type="ECO:0000259" key="17">
    <source>
        <dbReference type="PROSITE" id="PS51975"/>
    </source>
</evidence>
<comment type="caution">
    <text evidence="18">The sequence shown here is derived from an EMBL/GenBank/DDBJ whole genome shotgun (WGS) entry which is preliminary data.</text>
</comment>
<keyword evidence="11 14" id="KW-0255">Endonuclease</keyword>
<dbReference type="InterPro" id="IPR024567">
    <property type="entry name" value="RNase_HII/HIII_dom"/>
</dbReference>
<gene>
    <name evidence="14" type="primary">rnhB</name>
    <name evidence="18" type="ORF">DFR31_0619</name>
</gene>
<dbReference type="GO" id="GO:0043137">
    <property type="term" value="P:DNA replication, removal of RNA primer"/>
    <property type="evidence" value="ECO:0007669"/>
    <property type="project" value="TreeGrafter"/>
</dbReference>
<keyword evidence="19" id="KW-1185">Reference proteome</keyword>
<dbReference type="InterPro" id="IPR012337">
    <property type="entry name" value="RNaseH-like_sf"/>
</dbReference>
<evidence type="ECO:0000256" key="12">
    <source>
        <dbReference type="ARBA" id="ARBA00022801"/>
    </source>
</evidence>
<dbReference type="HAMAP" id="MF_00052_B">
    <property type="entry name" value="RNase_HII_B"/>
    <property type="match status" value="1"/>
</dbReference>
<evidence type="ECO:0000256" key="7">
    <source>
        <dbReference type="ARBA" id="ARBA00019179"/>
    </source>
</evidence>
<dbReference type="EC" id="3.1.26.4" evidence="6 14"/>
<evidence type="ECO:0000313" key="19">
    <source>
        <dbReference type="Proteomes" id="UP000275461"/>
    </source>
</evidence>
<keyword evidence="13 14" id="KW-0464">Manganese</keyword>
<dbReference type="Pfam" id="PF01351">
    <property type="entry name" value="RNase_HII"/>
    <property type="match status" value="1"/>
</dbReference>
<organism evidence="18 19">
    <name type="scientific">Alkalispirillum mobile</name>
    <dbReference type="NCBI Taxonomy" id="85925"/>
    <lineage>
        <taxon>Bacteria</taxon>
        <taxon>Pseudomonadati</taxon>
        <taxon>Pseudomonadota</taxon>
        <taxon>Gammaproteobacteria</taxon>
        <taxon>Chromatiales</taxon>
        <taxon>Ectothiorhodospiraceae</taxon>
        <taxon>Alkalispirillum</taxon>
    </lineage>
</organism>
<protein>
    <recommendedName>
        <fullName evidence="7 14">Ribonuclease HII</fullName>
        <shortName evidence="14">RNase HII</shortName>
        <ecNumber evidence="6 14">3.1.26.4</ecNumber>
    </recommendedName>
</protein>
<dbReference type="EMBL" id="RCDA01000001">
    <property type="protein sequence ID" value="RLK50713.1"/>
    <property type="molecule type" value="Genomic_DNA"/>
</dbReference>
<evidence type="ECO:0000256" key="1">
    <source>
        <dbReference type="ARBA" id="ARBA00000077"/>
    </source>
</evidence>
<evidence type="ECO:0000256" key="14">
    <source>
        <dbReference type="HAMAP-Rule" id="MF_00052"/>
    </source>
</evidence>
<keyword evidence="12 14" id="KW-0378">Hydrolase</keyword>
<dbReference type="InterPro" id="IPR001352">
    <property type="entry name" value="RNase_HII/HIII"/>
</dbReference>
<dbReference type="Proteomes" id="UP000275461">
    <property type="component" value="Unassembled WGS sequence"/>
</dbReference>
<comment type="subcellular location">
    <subcellularLocation>
        <location evidence="4 14">Cytoplasm</location>
    </subcellularLocation>
</comment>
<dbReference type="Gene3D" id="3.30.420.10">
    <property type="entry name" value="Ribonuclease H-like superfamily/Ribonuclease H"/>
    <property type="match status" value="1"/>
</dbReference>
<evidence type="ECO:0000256" key="5">
    <source>
        <dbReference type="ARBA" id="ARBA00007383"/>
    </source>
</evidence>
<dbReference type="InterPro" id="IPR036397">
    <property type="entry name" value="RNaseH_sf"/>
</dbReference>
<keyword evidence="9 14" id="KW-0540">Nuclease</keyword>
<proteinExistence type="inferred from homology"/>
<feature type="binding site" evidence="14 15">
    <location>
        <position position="25"/>
    </location>
    <ligand>
        <name>a divalent metal cation</name>
        <dbReference type="ChEBI" id="CHEBI:60240"/>
    </ligand>
</feature>
<dbReference type="AlphaFoldDB" id="A0A498C5W5"/>
<dbReference type="GO" id="GO:0032299">
    <property type="term" value="C:ribonuclease H2 complex"/>
    <property type="evidence" value="ECO:0007669"/>
    <property type="project" value="TreeGrafter"/>
</dbReference>
<accession>A0A498C5W5</accession>
<comment type="cofactor">
    <cofactor evidence="14 15">
        <name>Mn(2+)</name>
        <dbReference type="ChEBI" id="CHEBI:29035"/>
    </cofactor>
    <cofactor evidence="14 15">
        <name>Mg(2+)</name>
        <dbReference type="ChEBI" id="CHEBI:18420"/>
    </cofactor>
    <text evidence="14 15">Manganese or magnesium. Binds 1 divalent metal ion per monomer in the absence of substrate. May bind a second metal ion after substrate binding.</text>
</comment>
<dbReference type="NCBIfam" id="NF000596">
    <property type="entry name" value="PRK00015.1-4"/>
    <property type="match status" value="1"/>
</dbReference>
<evidence type="ECO:0000256" key="15">
    <source>
        <dbReference type="PROSITE-ProRule" id="PRU01319"/>
    </source>
</evidence>
<evidence type="ECO:0000256" key="4">
    <source>
        <dbReference type="ARBA" id="ARBA00004496"/>
    </source>
</evidence>
<comment type="similarity">
    <text evidence="5 14 16">Belongs to the RNase HII family.</text>
</comment>
<sequence>MSTGAGEWPQLPLDGDGSPLLAGVDEVGRGPLAGAVVAAAVILDPARPIEGLRDSKRLSAVRRAELDGLIRAQALAWALGRAEVEEIDRLNILHASMLAMQRAVAGLDPAPTQALVDGNRAPALACPAQAVIKGDDRVPAIAAASILAKQARDAEMGDLAARYPGYGFERHMGYPTAAHLEALRTLGPTPAHRRSFAPVRRCLAD</sequence>
<comment type="function">
    <text evidence="3 14 16">Endonuclease that specifically degrades the RNA of RNA-DNA hybrids.</text>
</comment>
<evidence type="ECO:0000256" key="2">
    <source>
        <dbReference type="ARBA" id="ARBA00001946"/>
    </source>
</evidence>
<dbReference type="GO" id="GO:0030145">
    <property type="term" value="F:manganese ion binding"/>
    <property type="evidence" value="ECO:0007669"/>
    <property type="project" value="UniProtKB-UniRule"/>
</dbReference>
<evidence type="ECO:0000256" key="8">
    <source>
        <dbReference type="ARBA" id="ARBA00022490"/>
    </source>
</evidence>
<dbReference type="SUPFAM" id="SSF53098">
    <property type="entry name" value="Ribonuclease H-like"/>
    <property type="match status" value="1"/>
</dbReference>